<proteinExistence type="predicted"/>
<sequence length="110" mass="12617">MSNKGKIYVVLTALAILLIVVLEANKPEELNWFPSYAKHHKIPFGTFIFHAQMERMFSKEAVVDVDRPPFEYLNTNTISGSYVFINDRVTIDEAELNKLRIGPPKATRYS</sequence>
<name>A0A9E8SE70_9FLAO</name>
<accession>A0A9E8SE70</accession>
<evidence type="ECO:0000313" key="1">
    <source>
        <dbReference type="EMBL" id="WAC03228.1"/>
    </source>
</evidence>
<dbReference type="RefSeq" id="WP_267677804.1">
    <property type="nucleotide sequence ID" value="NZ_CP113088.1"/>
</dbReference>
<protein>
    <submittedName>
        <fullName evidence="1">Uncharacterized protein</fullName>
    </submittedName>
</protein>
<organism evidence="1 2">
    <name type="scientific">Lacinutrix neustonica</name>
    <dbReference type="NCBI Taxonomy" id="2980107"/>
    <lineage>
        <taxon>Bacteria</taxon>
        <taxon>Pseudomonadati</taxon>
        <taxon>Bacteroidota</taxon>
        <taxon>Flavobacteriia</taxon>
        <taxon>Flavobacteriales</taxon>
        <taxon>Flavobacteriaceae</taxon>
        <taxon>Lacinutrix</taxon>
    </lineage>
</organism>
<evidence type="ECO:0000313" key="2">
    <source>
        <dbReference type="Proteomes" id="UP001164705"/>
    </source>
</evidence>
<gene>
    <name evidence="1" type="ORF">N7U66_06545</name>
</gene>
<keyword evidence="2" id="KW-1185">Reference proteome</keyword>
<dbReference type="EMBL" id="CP113088">
    <property type="protein sequence ID" value="WAC03228.1"/>
    <property type="molecule type" value="Genomic_DNA"/>
</dbReference>
<dbReference type="KEGG" id="lnu:N7U66_06545"/>
<dbReference type="AlphaFoldDB" id="A0A9E8SE70"/>
<reference evidence="1" key="1">
    <citation type="submission" date="2022-11" db="EMBL/GenBank/DDBJ databases">
        <title>Lacinutrix neustonica HL-RS19T sp. nov., isolated from the surface microlayer sample of brackish Lake Shihwa.</title>
        <authorList>
            <person name="Choi J.Y."/>
            <person name="Hwang C.Y."/>
        </authorList>
    </citation>
    <scope>NUCLEOTIDE SEQUENCE</scope>
    <source>
        <strain evidence="1">HL-RS19</strain>
    </source>
</reference>
<dbReference type="Proteomes" id="UP001164705">
    <property type="component" value="Chromosome"/>
</dbReference>